<accession>A0A0G4EN00</accession>
<dbReference type="InterPro" id="IPR010405">
    <property type="entry name" value="COBRA1"/>
</dbReference>
<proteinExistence type="predicted"/>
<feature type="region of interest" description="Disordered" evidence="1">
    <location>
        <begin position="276"/>
        <end position="365"/>
    </location>
</feature>
<feature type="region of interest" description="Disordered" evidence="1">
    <location>
        <begin position="714"/>
        <end position="800"/>
    </location>
</feature>
<feature type="compositionally biased region" description="Basic and acidic residues" evidence="1">
    <location>
        <begin position="76"/>
        <end position="88"/>
    </location>
</feature>
<feature type="region of interest" description="Disordered" evidence="1">
    <location>
        <begin position="641"/>
        <end position="666"/>
    </location>
</feature>
<evidence type="ECO:0000313" key="2">
    <source>
        <dbReference type="EMBL" id="CEL98195.1"/>
    </source>
</evidence>
<dbReference type="Proteomes" id="UP000041254">
    <property type="component" value="Unassembled WGS sequence"/>
</dbReference>
<dbReference type="InParanoid" id="A0A0G4EN00"/>
<dbReference type="VEuPathDB" id="CryptoDB:Vbra_7844"/>
<feature type="region of interest" description="Disordered" evidence="1">
    <location>
        <begin position="569"/>
        <end position="594"/>
    </location>
</feature>
<dbReference type="GO" id="GO:0032021">
    <property type="term" value="C:NELF complex"/>
    <property type="evidence" value="ECO:0007669"/>
    <property type="project" value="TreeGrafter"/>
</dbReference>
<feature type="compositionally biased region" description="Pro residues" evidence="1">
    <location>
        <begin position="760"/>
        <end position="774"/>
    </location>
</feature>
<feature type="compositionally biased region" description="Pro residues" evidence="1">
    <location>
        <begin position="977"/>
        <end position="986"/>
    </location>
</feature>
<feature type="compositionally biased region" description="Low complexity" evidence="1">
    <location>
        <begin position="714"/>
        <end position="723"/>
    </location>
</feature>
<feature type="compositionally biased region" description="Low complexity" evidence="1">
    <location>
        <begin position="94"/>
        <end position="104"/>
    </location>
</feature>
<dbReference type="AlphaFoldDB" id="A0A0G4EN00"/>
<gene>
    <name evidence="2" type="ORF">Vbra_7844</name>
</gene>
<dbReference type="OrthoDB" id="5548359at2759"/>
<feature type="compositionally biased region" description="Low complexity" evidence="1">
    <location>
        <begin position="987"/>
        <end position="1009"/>
    </location>
</feature>
<name>A0A0G4EN00_VITBC</name>
<feature type="compositionally biased region" description="Basic and acidic residues" evidence="1">
    <location>
        <begin position="1015"/>
        <end position="1024"/>
    </location>
</feature>
<evidence type="ECO:0000313" key="3">
    <source>
        <dbReference type="Proteomes" id="UP000041254"/>
    </source>
</evidence>
<dbReference type="EMBL" id="CDMY01000265">
    <property type="protein sequence ID" value="CEL98195.1"/>
    <property type="molecule type" value="Genomic_DNA"/>
</dbReference>
<dbReference type="GO" id="GO:0034244">
    <property type="term" value="P:negative regulation of transcription elongation by RNA polymerase II"/>
    <property type="evidence" value="ECO:0007669"/>
    <property type="project" value="TreeGrafter"/>
</dbReference>
<dbReference type="PANTHER" id="PTHR13503">
    <property type="entry name" value="NEGATIVE ELONGATION FACTOR COMPLEX MEMBER B"/>
    <property type="match status" value="1"/>
</dbReference>
<sequence>MDEGKESLKEDIQNASSVDDLLRALQSWGPQQAIDESLQPAALLLDELGIDRHEQYKDVFQRLQQEFAQRSHRMTTSRDRTQQSERFLRQPFPSSSSSREISTSAPVDRFAMDRGQKDGVALTAAWPARQSEENDAKMLAVLRESLPFIGDHHLKSVPLKLLEALPVLPPDVLEGCADRLREANNKAVFPTSVTRQVWASCPELFESALGPRVEKLIKHLHEDAASSPIDRSQDRTAWRKSLPELKEIVEMIGDRVELYDMCVAMLLRSFCHSATRQPTSASEPHKHHHHRHHHGHHHHHHHHASSSSHKRKERHSGKHLSPPLPPFPQLKSSGDNDDVVMMDGRSPRSRKRKAPSSHQPFVSSAFSRPEPYLSTVRNLLVLALHDAHAHKRGTASLDLQGEDAPHHTTPHHTTHLYLRHLVFLLQCPSIYPSVHPAAEPLFDLIWQLEAIRNRTLTAKGEGGLQHCLANTKTEDPTVVFDVSFILADPHQLISLINELERDGAWEMQSLADSSSKEGAHSKSVILQLFALGLMCVPIYHKNQSEITSSLRPHQHRPKPVVRSAKDVWAGNHSHASHTSHGSHPTSPRKRERRHAVSLLQCVSYPMEDIPMYVAPPPATTTRRARGDTRTDTDVVLGADTDVGMGRAGRRGLGAGTGSPSSPAPPPPLYMDEDDEATLEEWLPLLDRTAIVKPLSKYRRFMQLLAQSRRKTAAAAAAAAQQQQHPPSASSTSLSHPTDVHSPFTKVTSPMSAMPARVRPSFPPPLLPPLAPAAAPPAADKDTERQDTQHAGGQLKAATATSSAVRPSLSAALNEFVEAIRQGSREASMMATAEDELDDDESCVALVYSRRVLHRLLSSLVLVRGVQQARWLREVGEVLIQSFQHEALTQEGLPEGWTSLFVMECIQFAVTQMIQVSAPPSGRSGLGLRLSTSLWTLLHDKLMLPLAAQWRSFRTIRHMSKAMVRVLFTAKQRALQPTPAPPQPPPQQQRRSPTAEVGADSDAAPTSSSPRQGSTPDERRERADREVGEWLDTLAKTAASLWFAKKPKESTKMPRDAEDICKVVGEVWTASQHATFRGEVVQRFSVLIQQTKGGGAVEGQ</sequence>
<keyword evidence="3" id="KW-1185">Reference proteome</keyword>
<feature type="compositionally biased region" description="Basic and acidic residues" evidence="1">
    <location>
        <begin position="778"/>
        <end position="787"/>
    </location>
</feature>
<evidence type="ECO:0000256" key="1">
    <source>
        <dbReference type="SAM" id="MobiDB-lite"/>
    </source>
</evidence>
<protein>
    <submittedName>
        <fullName evidence="2">Uncharacterized protein</fullName>
    </submittedName>
</protein>
<feature type="region of interest" description="Disordered" evidence="1">
    <location>
        <begin position="973"/>
        <end position="1024"/>
    </location>
</feature>
<feature type="compositionally biased region" description="Polar residues" evidence="1">
    <location>
        <begin position="724"/>
        <end position="735"/>
    </location>
</feature>
<feature type="region of interest" description="Disordered" evidence="1">
    <location>
        <begin position="70"/>
        <end position="104"/>
    </location>
</feature>
<organism evidence="2 3">
    <name type="scientific">Vitrella brassicaformis (strain CCMP3155)</name>
    <dbReference type="NCBI Taxonomy" id="1169540"/>
    <lineage>
        <taxon>Eukaryota</taxon>
        <taxon>Sar</taxon>
        <taxon>Alveolata</taxon>
        <taxon>Colpodellida</taxon>
        <taxon>Vitrellaceae</taxon>
        <taxon>Vitrella</taxon>
    </lineage>
</organism>
<dbReference type="PANTHER" id="PTHR13503:SF3">
    <property type="entry name" value="NEGATIVE ELONGATION FACTOR B"/>
    <property type="match status" value="1"/>
</dbReference>
<reference evidence="2 3" key="1">
    <citation type="submission" date="2014-11" db="EMBL/GenBank/DDBJ databases">
        <authorList>
            <person name="Zhu J."/>
            <person name="Qi W."/>
            <person name="Song R."/>
        </authorList>
    </citation>
    <scope>NUCLEOTIDE SEQUENCE [LARGE SCALE GENOMIC DNA]</scope>
</reference>
<feature type="compositionally biased region" description="Basic residues" evidence="1">
    <location>
        <begin position="285"/>
        <end position="318"/>
    </location>
</feature>
<feature type="compositionally biased region" description="Low complexity" evidence="1">
    <location>
        <begin position="569"/>
        <end position="585"/>
    </location>
</feature>